<dbReference type="GO" id="GO:0008270">
    <property type="term" value="F:zinc ion binding"/>
    <property type="evidence" value="ECO:0007669"/>
    <property type="project" value="UniProtKB-KW"/>
</dbReference>
<keyword evidence="7" id="KW-1185">Reference proteome</keyword>
<accession>A0A8K0CGR2</accession>
<dbReference type="GO" id="GO:0005737">
    <property type="term" value="C:cytoplasm"/>
    <property type="evidence" value="ECO:0007669"/>
    <property type="project" value="TreeGrafter"/>
</dbReference>
<evidence type="ECO:0000256" key="2">
    <source>
        <dbReference type="ARBA" id="ARBA00022771"/>
    </source>
</evidence>
<comment type="caution">
    <text evidence="6">The sequence shown here is derived from an EMBL/GenBank/DDBJ whole genome shotgun (WGS) entry which is preliminary data.</text>
</comment>
<dbReference type="GO" id="GO:0034451">
    <property type="term" value="C:centriolar satellite"/>
    <property type="evidence" value="ECO:0007669"/>
    <property type="project" value="TreeGrafter"/>
</dbReference>
<evidence type="ECO:0000256" key="3">
    <source>
        <dbReference type="ARBA" id="ARBA00022833"/>
    </source>
</evidence>
<evidence type="ECO:0000313" key="6">
    <source>
        <dbReference type="EMBL" id="KAF2883540.1"/>
    </source>
</evidence>
<dbReference type="PROSITE" id="PS01360">
    <property type="entry name" value="ZF_MYND_1"/>
    <property type="match status" value="1"/>
</dbReference>
<dbReference type="InterPro" id="IPR052298">
    <property type="entry name" value="ZMYND10"/>
</dbReference>
<evidence type="ECO:0000313" key="7">
    <source>
        <dbReference type="Proteomes" id="UP000801492"/>
    </source>
</evidence>
<dbReference type="PANTHER" id="PTHR13244">
    <property type="entry name" value="ZINC FINGER MYND DOMAIN CONTAINING PROTEIN 10"/>
    <property type="match status" value="1"/>
</dbReference>
<dbReference type="Proteomes" id="UP000801492">
    <property type="component" value="Unassembled WGS sequence"/>
</dbReference>
<keyword evidence="3" id="KW-0862">Zinc</keyword>
<dbReference type="GO" id="GO:0036158">
    <property type="term" value="P:outer dynein arm assembly"/>
    <property type="evidence" value="ECO:0007669"/>
    <property type="project" value="TreeGrafter"/>
</dbReference>
<evidence type="ECO:0000259" key="5">
    <source>
        <dbReference type="PROSITE" id="PS50865"/>
    </source>
</evidence>
<dbReference type="PANTHER" id="PTHR13244:SF7">
    <property type="entry name" value="ZINC FINGER MYND DOMAIN-CONTAINING PROTEIN 10"/>
    <property type="match status" value="1"/>
</dbReference>
<evidence type="ECO:0000256" key="4">
    <source>
        <dbReference type="PROSITE-ProRule" id="PRU00134"/>
    </source>
</evidence>
<proteinExistence type="predicted"/>
<dbReference type="AlphaFoldDB" id="A0A8K0CGR2"/>
<dbReference type="SUPFAM" id="SSF144232">
    <property type="entry name" value="HIT/MYND zinc finger-like"/>
    <property type="match status" value="1"/>
</dbReference>
<feature type="domain" description="MYND-type" evidence="5">
    <location>
        <begin position="383"/>
        <end position="419"/>
    </location>
</feature>
<dbReference type="EMBL" id="VTPC01090355">
    <property type="protein sequence ID" value="KAF2883540.1"/>
    <property type="molecule type" value="Genomic_DNA"/>
</dbReference>
<dbReference type="Gene3D" id="6.10.140.2220">
    <property type="match status" value="1"/>
</dbReference>
<gene>
    <name evidence="6" type="ORF">ILUMI_22604</name>
</gene>
<dbReference type="PROSITE" id="PS50865">
    <property type="entry name" value="ZF_MYND_2"/>
    <property type="match status" value="1"/>
</dbReference>
<reference evidence="6" key="1">
    <citation type="submission" date="2019-08" db="EMBL/GenBank/DDBJ databases">
        <title>The genome of the North American firefly Photinus pyralis.</title>
        <authorList>
            <consortium name="Photinus pyralis genome working group"/>
            <person name="Fallon T.R."/>
            <person name="Sander Lower S.E."/>
            <person name="Weng J.-K."/>
        </authorList>
    </citation>
    <scope>NUCLEOTIDE SEQUENCE</scope>
    <source>
        <strain evidence="6">TRF0915ILg1</strain>
        <tissue evidence="6">Whole body</tissue>
    </source>
</reference>
<protein>
    <recommendedName>
        <fullName evidence="5">MYND-type domain-containing protein</fullName>
    </recommendedName>
</protein>
<dbReference type="OrthoDB" id="432970at2759"/>
<name>A0A8K0CGR2_IGNLU</name>
<dbReference type="InterPro" id="IPR002893">
    <property type="entry name" value="Znf_MYND"/>
</dbReference>
<sequence>MDSVLLSTEIDLYVNTMQTQKMINVGNKHWLEWHQRLQKLNQQAVIEASQVKEEYVKEILIAFGKIPILVHEAILINLWKHKILPILLRMEPSPSSTFIAYSILYHEAVCVALLELVMYHGSASEALGDAAVDLLDYAYGTASQLLILECGEVEINEKAQIELMRQRDGLCFEIGTRSLTILRYLADYLDRLPLSVTARMFSVNDVPVLLTQILIKKPWIRKGKQYSGGHWVPWDGEALVTTEAQVWLALRQLLLDPACPVHYDITDSRRSQLLKLQPLMSPVLLDQVSPLIELQQWLYRLAVTDQQAAPHRPILLEVVLEIKNKILEECGEKWKKIAREQLPNVFTKDRQQLLETAQSLSEAYNTELLEKFEDAQKPASNNCSKCGKSAIQRCSQCKNQWYCSRNCQVMDWPKHKAQCIKDT</sequence>
<dbReference type="Pfam" id="PF01753">
    <property type="entry name" value="zf-MYND"/>
    <property type="match status" value="1"/>
</dbReference>
<evidence type="ECO:0000256" key="1">
    <source>
        <dbReference type="ARBA" id="ARBA00022723"/>
    </source>
</evidence>
<organism evidence="6 7">
    <name type="scientific">Ignelater luminosus</name>
    <name type="common">Cucubano</name>
    <name type="synonym">Pyrophorus luminosus</name>
    <dbReference type="NCBI Taxonomy" id="2038154"/>
    <lineage>
        <taxon>Eukaryota</taxon>
        <taxon>Metazoa</taxon>
        <taxon>Ecdysozoa</taxon>
        <taxon>Arthropoda</taxon>
        <taxon>Hexapoda</taxon>
        <taxon>Insecta</taxon>
        <taxon>Pterygota</taxon>
        <taxon>Neoptera</taxon>
        <taxon>Endopterygota</taxon>
        <taxon>Coleoptera</taxon>
        <taxon>Polyphaga</taxon>
        <taxon>Elateriformia</taxon>
        <taxon>Elateroidea</taxon>
        <taxon>Elateridae</taxon>
        <taxon>Agrypninae</taxon>
        <taxon>Pyrophorini</taxon>
        <taxon>Ignelater</taxon>
    </lineage>
</organism>
<keyword evidence="1" id="KW-0479">Metal-binding</keyword>
<keyword evidence="2 4" id="KW-0863">Zinc-finger</keyword>
<dbReference type="GO" id="GO:0044458">
    <property type="term" value="P:motile cilium assembly"/>
    <property type="evidence" value="ECO:0007669"/>
    <property type="project" value="TreeGrafter"/>
</dbReference>
<dbReference type="GO" id="GO:0036159">
    <property type="term" value="P:inner dynein arm assembly"/>
    <property type="evidence" value="ECO:0007669"/>
    <property type="project" value="TreeGrafter"/>
</dbReference>